<evidence type="ECO:0000256" key="1">
    <source>
        <dbReference type="SAM" id="MobiDB-lite"/>
    </source>
</evidence>
<keyword evidence="3" id="KW-1185">Reference proteome</keyword>
<proteinExistence type="predicted"/>
<dbReference type="Proteomes" id="UP000799302">
    <property type="component" value="Unassembled WGS sequence"/>
</dbReference>
<feature type="compositionally biased region" description="Gly residues" evidence="1">
    <location>
        <begin position="357"/>
        <end position="371"/>
    </location>
</feature>
<name>A0A6A6UUT6_9PEZI</name>
<dbReference type="OrthoDB" id="5401193at2759"/>
<dbReference type="AlphaFoldDB" id="A0A6A6UUT6"/>
<protein>
    <submittedName>
        <fullName evidence="2">Uncharacterized protein</fullName>
    </submittedName>
</protein>
<evidence type="ECO:0000313" key="2">
    <source>
        <dbReference type="EMBL" id="KAF2675233.1"/>
    </source>
</evidence>
<feature type="compositionally biased region" description="Basic and acidic residues" evidence="1">
    <location>
        <begin position="125"/>
        <end position="135"/>
    </location>
</feature>
<gene>
    <name evidence="2" type="ORF">BT63DRAFT_32237</name>
</gene>
<feature type="compositionally biased region" description="Polar residues" evidence="1">
    <location>
        <begin position="248"/>
        <end position="260"/>
    </location>
</feature>
<reference evidence="2" key="1">
    <citation type="journal article" date="2020" name="Stud. Mycol.">
        <title>101 Dothideomycetes genomes: a test case for predicting lifestyles and emergence of pathogens.</title>
        <authorList>
            <person name="Haridas S."/>
            <person name="Albert R."/>
            <person name="Binder M."/>
            <person name="Bloem J."/>
            <person name="Labutti K."/>
            <person name="Salamov A."/>
            <person name="Andreopoulos B."/>
            <person name="Baker S."/>
            <person name="Barry K."/>
            <person name="Bills G."/>
            <person name="Bluhm B."/>
            <person name="Cannon C."/>
            <person name="Castanera R."/>
            <person name="Culley D."/>
            <person name="Daum C."/>
            <person name="Ezra D."/>
            <person name="Gonzalez J."/>
            <person name="Henrissat B."/>
            <person name="Kuo A."/>
            <person name="Liang C."/>
            <person name="Lipzen A."/>
            <person name="Lutzoni F."/>
            <person name="Magnuson J."/>
            <person name="Mondo S."/>
            <person name="Nolan M."/>
            <person name="Ohm R."/>
            <person name="Pangilinan J."/>
            <person name="Park H.-J."/>
            <person name="Ramirez L."/>
            <person name="Alfaro M."/>
            <person name="Sun H."/>
            <person name="Tritt A."/>
            <person name="Yoshinaga Y."/>
            <person name="Zwiers L.-H."/>
            <person name="Turgeon B."/>
            <person name="Goodwin S."/>
            <person name="Spatafora J."/>
            <person name="Crous P."/>
            <person name="Grigoriev I."/>
        </authorList>
    </citation>
    <scope>NUCLEOTIDE SEQUENCE</scope>
    <source>
        <strain evidence="2">CBS 115976</strain>
    </source>
</reference>
<feature type="compositionally biased region" description="Low complexity" evidence="1">
    <location>
        <begin position="307"/>
        <end position="318"/>
    </location>
</feature>
<feature type="region of interest" description="Disordered" evidence="1">
    <location>
        <begin position="60"/>
        <end position="380"/>
    </location>
</feature>
<feature type="compositionally biased region" description="Low complexity" evidence="1">
    <location>
        <begin position="267"/>
        <end position="286"/>
    </location>
</feature>
<sequence length="380" mass="40379">MAYYDNNSWSGSPAGRQGPWEPSAPTSRPGTVQAGPSEDGEPFYYQFASVDRALETWRKSSKIPVGDPRMNAMAPRFAPPTEFDPMRMPPTPGHVQGYIATQRFGGPRPPTEGDPAMQAKRRMAAQRERELRNYHQEQQFQKHLSGAKSDRSMSPNAANAGMSEEERRELIARQHRALYGAESNIYSPGSEPSSSRAGGSQETRSTTGPAPGFRGGSPYDQFGLQSGPPGESSVTMPARDAPSRDRANSTASPASNQNAAGQHMFDSTHQQSSRTSNSSPGGSPPRDASNPPASTPGNVAPIGTRPTGAQQQQAGTQQKRSTTPLPSPLSYAYSAEASQADKPASGQDDKSSANMRGGWGNSSGVWGGKSGLGVQAKVWG</sequence>
<organism evidence="2 3">
    <name type="scientific">Microthyrium microscopicum</name>
    <dbReference type="NCBI Taxonomy" id="703497"/>
    <lineage>
        <taxon>Eukaryota</taxon>
        <taxon>Fungi</taxon>
        <taxon>Dikarya</taxon>
        <taxon>Ascomycota</taxon>
        <taxon>Pezizomycotina</taxon>
        <taxon>Dothideomycetes</taxon>
        <taxon>Dothideomycetes incertae sedis</taxon>
        <taxon>Microthyriales</taxon>
        <taxon>Microthyriaceae</taxon>
        <taxon>Microthyrium</taxon>
    </lineage>
</organism>
<feature type="compositionally biased region" description="Polar residues" evidence="1">
    <location>
        <begin position="1"/>
        <end position="11"/>
    </location>
</feature>
<evidence type="ECO:0000313" key="3">
    <source>
        <dbReference type="Proteomes" id="UP000799302"/>
    </source>
</evidence>
<dbReference type="EMBL" id="MU004230">
    <property type="protein sequence ID" value="KAF2675233.1"/>
    <property type="molecule type" value="Genomic_DNA"/>
</dbReference>
<accession>A0A6A6UUT6</accession>
<feature type="region of interest" description="Disordered" evidence="1">
    <location>
        <begin position="1"/>
        <end position="42"/>
    </location>
</feature>
<feature type="compositionally biased region" description="Polar residues" evidence="1">
    <location>
        <begin position="184"/>
        <end position="208"/>
    </location>
</feature>